<evidence type="ECO:0000313" key="2">
    <source>
        <dbReference type="EMBL" id="PRY68914.1"/>
    </source>
</evidence>
<comment type="caution">
    <text evidence="2">The sequence shown here is derived from an EMBL/GenBank/DDBJ whole genome shotgun (WGS) entry which is preliminary data.</text>
</comment>
<dbReference type="PANTHER" id="PTHR22916:SF3">
    <property type="entry name" value="UDP-GLCNAC:BETAGAL BETA-1,3-N-ACETYLGLUCOSAMINYLTRANSFERASE-LIKE PROTEIN 1"/>
    <property type="match status" value="1"/>
</dbReference>
<keyword evidence="3" id="KW-1185">Reference proteome</keyword>
<dbReference type="RefSeq" id="WP_106211068.1">
    <property type="nucleotide sequence ID" value="NZ_PVTL01000003.1"/>
</dbReference>
<gene>
    <name evidence="2" type="ORF">B0I08_103119</name>
</gene>
<dbReference type="PANTHER" id="PTHR22916">
    <property type="entry name" value="GLYCOSYLTRANSFERASE"/>
    <property type="match status" value="1"/>
</dbReference>
<evidence type="ECO:0000259" key="1">
    <source>
        <dbReference type="Pfam" id="PF00535"/>
    </source>
</evidence>
<evidence type="ECO:0000313" key="3">
    <source>
        <dbReference type="Proteomes" id="UP000237983"/>
    </source>
</evidence>
<dbReference type="GO" id="GO:0016758">
    <property type="term" value="F:hexosyltransferase activity"/>
    <property type="evidence" value="ECO:0007669"/>
    <property type="project" value="UniProtKB-ARBA"/>
</dbReference>
<proteinExistence type="predicted"/>
<reference evidence="2 3" key="1">
    <citation type="submission" date="2018-03" db="EMBL/GenBank/DDBJ databases">
        <title>Genomic Encyclopedia of Type Strains, Phase III (KMG-III): the genomes of soil and plant-associated and newly described type strains.</title>
        <authorList>
            <person name="Whitman W."/>
        </authorList>
    </citation>
    <scope>NUCLEOTIDE SEQUENCE [LARGE SCALE GENOMIC DNA]</scope>
    <source>
        <strain evidence="2 3">CGMCC 1.12484</strain>
    </source>
</reference>
<sequence length="335" mass="36368">MAVTISVALCTYNGARFLDRQFASILAGELLPTEIVVADDGSSDDTVTIVRAWLDRAQTLGVTVGFLDDGGHLGVTANFARAIAACTSEIIALADQDDLWHPSRLREVAATFEARPDLLLQHADARLIDKDDRPLGLTLFEALGVTDDDRAVINSGDGFARYLRRNLATGATVAFRRRLFEVARPLPAEWVHDEWLTIIGAAVGEVAVSDSQVIDYRQHGSNEIGVSAPTLRYKIRRMLATSPERNAALARRTAVLAERLAAMTTVSAHHRDAAATKARFESLRASLPVSRLPRLAGILAANRVGRRHFGGPGGYATLASQGRLDMVRDLLQKRA</sequence>
<dbReference type="InterPro" id="IPR001173">
    <property type="entry name" value="Glyco_trans_2-like"/>
</dbReference>
<dbReference type="Proteomes" id="UP000237983">
    <property type="component" value="Unassembled WGS sequence"/>
</dbReference>
<accession>A0A2T0VFT4</accession>
<dbReference type="EMBL" id="PVTL01000003">
    <property type="protein sequence ID" value="PRY68914.1"/>
    <property type="molecule type" value="Genomic_DNA"/>
</dbReference>
<keyword evidence="2" id="KW-0808">Transferase</keyword>
<protein>
    <submittedName>
        <fullName evidence="2">Glycosyltransferase involved in cell wall biosynthesis</fullName>
    </submittedName>
</protein>
<dbReference type="CDD" id="cd04196">
    <property type="entry name" value="GT_2_like_d"/>
    <property type="match status" value="1"/>
</dbReference>
<feature type="domain" description="Glycosyltransferase 2-like" evidence="1">
    <location>
        <begin position="6"/>
        <end position="165"/>
    </location>
</feature>
<dbReference type="Pfam" id="PF00535">
    <property type="entry name" value="Glycos_transf_2"/>
    <property type="match status" value="1"/>
</dbReference>
<dbReference type="SUPFAM" id="SSF53448">
    <property type="entry name" value="Nucleotide-diphospho-sugar transferases"/>
    <property type="match status" value="1"/>
</dbReference>
<name>A0A2T0VFT4_9MICO</name>
<organism evidence="2 3">
    <name type="scientific">Glaciihabitans tibetensis</name>
    <dbReference type="NCBI Taxonomy" id="1266600"/>
    <lineage>
        <taxon>Bacteria</taxon>
        <taxon>Bacillati</taxon>
        <taxon>Actinomycetota</taxon>
        <taxon>Actinomycetes</taxon>
        <taxon>Micrococcales</taxon>
        <taxon>Microbacteriaceae</taxon>
        <taxon>Glaciihabitans</taxon>
    </lineage>
</organism>
<dbReference type="OrthoDB" id="9802649at2"/>
<dbReference type="AlphaFoldDB" id="A0A2T0VFT4"/>
<dbReference type="Gene3D" id="3.90.550.10">
    <property type="entry name" value="Spore Coat Polysaccharide Biosynthesis Protein SpsA, Chain A"/>
    <property type="match status" value="1"/>
</dbReference>
<dbReference type="InterPro" id="IPR029044">
    <property type="entry name" value="Nucleotide-diphossugar_trans"/>
</dbReference>